<dbReference type="InterPro" id="IPR022637">
    <property type="entry name" value="DNA_polIII_beta_cen"/>
</dbReference>
<evidence type="ECO:0000256" key="3">
    <source>
        <dbReference type="ARBA" id="ARBA00010752"/>
    </source>
</evidence>
<evidence type="ECO:0000256" key="1">
    <source>
        <dbReference type="ARBA" id="ARBA00002266"/>
    </source>
</evidence>
<dbReference type="InterPro" id="IPR022635">
    <property type="entry name" value="DNA_polIII_beta_C"/>
</dbReference>
<dbReference type="Pfam" id="PF00712">
    <property type="entry name" value="DNA_pol3_beta"/>
    <property type="match status" value="1"/>
</dbReference>
<dbReference type="GO" id="GO:0003887">
    <property type="term" value="F:DNA-directed DNA polymerase activity"/>
    <property type="evidence" value="ECO:0007669"/>
    <property type="project" value="UniProtKB-UniRule"/>
</dbReference>
<evidence type="ECO:0000256" key="11">
    <source>
        <dbReference type="PIRNR" id="PIRNR000804"/>
    </source>
</evidence>
<evidence type="ECO:0000256" key="2">
    <source>
        <dbReference type="ARBA" id="ARBA00004496"/>
    </source>
</evidence>
<dbReference type="EMBL" id="DVML01000009">
    <property type="protein sequence ID" value="HIU22260.1"/>
    <property type="molecule type" value="Genomic_DNA"/>
</dbReference>
<dbReference type="NCBIfam" id="TIGR00663">
    <property type="entry name" value="dnan"/>
    <property type="match status" value="1"/>
</dbReference>
<accession>A0A9D1HVZ9</accession>
<dbReference type="SMART" id="SM00480">
    <property type="entry name" value="POL3Bc"/>
    <property type="match status" value="1"/>
</dbReference>
<dbReference type="GO" id="GO:0006271">
    <property type="term" value="P:DNA strand elongation involved in DNA replication"/>
    <property type="evidence" value="ECO:0007669"/>
    <property type="project" value="TreeGrafter"/>
</dbReference>
<keyword evidence="8 11" id="KW-0235">DNA replication</keyword>
<keyword evidence="9 11" id="KW-0239">DNA-directed DNA polymerase</keyword>
<keyword evidence="7 11" id="KW-0548">Nucleotidyltransferase</keyword>
<evidence type="ECO:0000256" key="4">
    <source>
        <dbReference type="ARBA" id="ARBA00011400"/>
    </source>
</evidence>
<dbReference type="PANTHER" id="PTHR30478">
    <property type="entry name" value="DNA POLYMERASE III SUBUNIT BETA"/>
    <property type="match status" value="1"/>
</dbReference>
<dbReference type="Gene3D" id="3.10.150.10">
    <property type="entry name" value="DNA Polymerase III, subunit A, domain 2"/>
    <property type="match status" value="1"/>
</dbReference>
<dbReference type="Pfam" id="PF02767">
    <property type="entry name" value="DNA_pol3_beta_2"/>
    <property type="match status" value="1"/>
</dbReference>
<dbReference type="SUPFAM" id="SSF55979">
    <property type="entry name" value="DNA clamp"/>
    <property type="match status" value="3"/>
</dbReference>
<dbReference type="PANTHER" id="PTHR30478:SF0">
    <property type="entry name" value="BETA SLIDING CLAMP"/>
    <property type="match status" value="1"/>
</dbReference>
<dbReference type="AlphaFoldDB" id="A0A9D1HVZ9"/>
<evidence type="ECO:0000256" key="5">
    <source>
        <dbReference type="ARBA" id="ARBA00022490"/>
    </source>
</evidence>
<sequence>MKFEIKQNILMEHLNYVIRGISNKNLIPILNCIKFELTDNGLYLMSTDNEVAIKTFIDKKDIENIDSCGIIVVSGRYIYDIIRKLPSEIITIEEVVDSKISIYTTNSSFHLNCNRADEFPDLELEDHKNPILIDKKVFKNIYNQTSFATSTQESRPILTGINFHIDGTKLECTATDSYRLAKKTVEVDNTIKEIIDIVIPTKNLSELMKLITDDEGTMELHIFNNKVIFKFNSIVMMSRLINGNYPDTSKLIPTEFLLTMRVNLSDFYSSIDRASLLTNEADKNTIKLESNGNQIIVSSNIPEIGNVEETLNVTKNNNEEIKIAFSSKYMMDAIRSLNCNEIELLFNGDIKPIIIKDPETDNLIQLILPIRTY</sequence>
<dbReference type="Proteomes" id="UP000824087">
    <property type="component" value="Unassembled WGS sequence"/>
</dbReference>
<keyword evidence="10" id="KW-0238">DNA-binding</keyword>
<dbReference type="InterPro" id="IPR046938">
    <property type="entry name" value="DNA_clamp_sf"/>
</dbReference>
<comment type="subcellular location">
    <subcellularLocation>
        <location evidence="2 11">Cytoplasm</location>
    </subcellularLocation>
</comment>
<evidence type="ECO:0000256" key="10">
    <source>
        <dbReference type="ARBA" id="ARBA00023125"/>
    </source>
</evidence>
<reference evidence="15" key="2">
    <citation type="journal article" date="2021" name="PeerJ">
        <title>Extensive microbial diversity within the chicken gut microbiome revealed by metagenomics and culture.</title>
        <authorList>
            <person name="Gilroy R."/>
            <person name="Ravi A."/>
            <person name="Getino M."/>
            <person name="Pursley I."/>
            <person name="Horton D.L."/>
            <person name="Alikhan N.F."/>
            <person name="Baker D."/>
            <person name="Gharbi K."/>
            <person name="Hall N."/>
            <person name="Watson M."/>
            <person name="Adriaenssens E.M."/>
            <person name="Foster-Nyarko E."/>
            <person name="Jarju S."/>
            <person name="Secka A."/>
            <person name="Antonio M."/>
            <person name="Oren A."/>
            <person name="Chaudhuri R.R."/>
            <person name="La Ragione R."/>
            <person name="Hildebrand F."/>
            <person name="Pallen M.J."/>
        </authorList>
    </citation>
    <scope>NUCLEOTIDE SEQUENCE</scope>
    <source>
        <strain evidence="15">CHK197-8231</strain>
    </source>
</reference>
<dbReference type="PIRSF" id="PIRSF000804">
    <property type="entry name" value="DNA_pol_III_b"/>
    <property type="match status" value="1"/>
</dbReference>
<evidence type="ECO:0000256" key="8">
    <source>
        <dbReference type="ARBA" id="ARBA00022705"/>
    </source>
</evidence>
<evidence type="ECO:0000313" key="16">
    <source>
        <dbReference type="Proteomes" id="UP000824087"/>
    </source>
</evidence>
<comment type="similarity">
    <text evidence="3 11">Belongs to the beta sliding clamp family.</text>
</comment>
<keyword evidence="5 11" id="KW-0963">Cytoplasm</keyword>
<evidence type="ECO:0000313" key="15">
    <source>
        <dbReference type="EMBL" id="HIU22260.1"/>
    </source>
</evidence>
<dbReference type="CDD" id="cd00140">
    <property type="entry name" value="beta_clamp"/>
    <property type="match status" value="1"/>
</dbReference>
<evidence type="ECO:0000256" key="7">
    <source>
        <dbReference type="ARBA" id="ARBA00022695"/>
    </source>
</evidence>
<evidence type="ECO:0000259" key="13">
    <source>
        <dbReference type="Pfam" id="PF02767"/>
    </source>
</evidence>
<dbReference type="GO" id="GO:0005737">
    <property type="term" value="C:cytoplasm"/>
    <property type="evidence" value="ECO:0007669"/>
    <property type="project" value="UniProtKB-SubCell"/>
</dbReference>
<comment type="function">
    <text evidence="1 11">Confers DNA tethering and processivity to DNA polymerases and other proteins. Acts as a clamp, forming a ring around DNA (a reaction catalyzed by the clamp-loading complex) which diffuses in an ATP-independent manner freely and bidirectionally along dsDNA. Initially characterized for its ability to contact the catalytic subunit of DNA polymerase III (Pol III), a complex, multichain enzyme responsible for most of the replicative synthesis in bacteria; Pol III exhibits 3'-5' exonuclease proofreading activity. The beta chain is required for initiation of replication as well as for processivity of DNA replication.</text>
</comment>
<evidence type="ECO:0000259" key="12">
    <source>
        <dbReference type="Pfam" id="PF00712"/>
    </source>
</evidence>
<dbReference type="GO" id="GO:0008408">
    <property type="term" value="F:3'-5' exonuclease activity"/>
    <property type="evidence" value="ECO:0007669"/>
    <property type="project" value="InterPro"/>
</dbReference>
<proteinExistence type="inferred from homology"/>
<feature type="domain" description="DNA polymerase III beta sliding clamp N-terminal" evidence="12">
    <location>
        <begin position="1"/>
        <end position="122"/>
    </location>
</feature>
<evidence type="ECO:0000256" key="9">
    <source>
        <dbReference type="ARBA" id="ARBA00022932"/>
    </source>
</evidence>
<keyword evidence="6 11" id="KW-0808">Transferase</keyword>
<name>A0A9D1HVZ9_9BACT</name>
<dbReference type="GO" id="GO:0003677">
    <property type="term" value="F:DNA binding"/>
    <property type="evidence" value="ECO:0007669"/>
    <property type="project" value="UniProtKB-UniRule"/>
</dbReference>
<feature type="domain" description="DNA polymerase III beta sliding clamp central" evidence="13">
    <location>
        <begin position="133"/>
        <end position="247"/>
    </location>
</feature>
<evidence type="ECO:0000256" key="6">
    <source>
        <dbReference type="ARBA" id="ARBA00022679"/>
    </source>
</evidence>
<evidence type="ECO:0000259" key="14">
    <source>
        <dbReference type="Pfam" id="PF02768"/>
    </source>
</evidence>
<reference evidence="15" key="1">
    <citation type="submission" date="2020-10" db="EMBL/GenBank/DDBJ databases">
        <authorList>
            <person name="Gilroy R."/>
        </authorList>
    </citation>
    <scope>NUCLEOTIDE SEQUENCE</scope>
    <source>
        <strain evidence="15">CHK197-8231</strain>
    </source>
</reference>
<comment type="subunit">
    <text evidence="4">Forms a ring-shaped head-to-tail homodimer around DNA which binds and tethers DNA polymerases and other proteins to the DNA. The DNA replisome complex has a single clamp-loading complex (3 tau and 1 each of delta, delta', psi and chi subunits) which binds 3 Pol III cores (1 core on the leading strand and 2 on the lagging strand) each with a beta sliding clamp dimer. Additional proteins in the replisome are other copies of gamma, psi and chi, Ssb, DNA helicase and RNA primase.</text>
</comment>
<dbReference type="Pfam" id="PF02768">
    <property type="entry name" value="DNA_pol3_beta_3"/>
    <property type="match status" value="1"/>
</dbReference>
<protein>
    <recommendedName>
        <fullName evidence="11">Beta sliding clamp</fullName>
    </recommendedName>
</protein>
<dbReference type="InterPro" id="IPR022634">
    <property type="entry name" value="DNA_polIII_beta_N"/>
</dbReference>
<feature type="domain" description="DNA polymerase III beta sliding clamp C-terminal" evidence="14">
    <location>
        <begin position="250"/>
        <end position="371"/>
    </location>
</feature>
<gene>
    <name evidence="15" type="primary">dnaN</name>
    <name evidence="15" type="ORF">IAD49_01625</name>
</gene>
<organism evidence="15 16">
    <name type="scientific">Candidatus Fimihabitans intestinipullorum</name>
    <dbReference type="NCBI Taxonomy" id="2840820"/>
    <lineage>
        <taxon>Bacteria</taxon>
        <taxon>Bacillati</taxon>
        <taxon>Mycoplasmatota</taxon>
        <taxon>Mycoplasmatota incertae sedis</taxon>
        <taxon>Candidatus Fimihabitans</taxon>
    </lineage>
</organism>
<dbReference type="InterPro" id="IPR001001">
    <property type="entry name" value="DNA_polIII_beta"/>
</dbReference>
<dbReference type="Gene3D" id="3.70.10.10">
    <property type="match status" value="1"/>
</dbReference>
<comment type="caution">
    <text evidence="15">The sequence shown here is derived from an EMBL/GenBank/DDBJ whole genome shotgun (WGS) entry which is preliminary data.</text>
</comment>
<dbReference type="GO" id="GO:0009360">
    <property type="term" value="C:DNA polymerase III complex"/>
    <property type="evidence" value="ECO:0007669"/>
    <property type="project" value="InterPro"/>
</dbReference>